<sequence length="61" mass="6517">MIPPDSKSSSDAIMELGLTFGAVGDFISIAGLVRDIVLALDSCRGSSKEYRDLVESIELLD</sequence>
<gene>
    <name evidence="1" type="ORF">B0T26DRAFT_751856</name>
</gene>
<comment type="caution">
    <text evidence="1">The sequence shown here is derived from an EMBL/GenBank/DDBJ whole genome shotgun (WGS) entry which is preliminary data.</text>
</comment>
<organism evidence="1 2">
    <name type="scientific">Lasiosphaeria miniovina</name>
    <dbReference type="NCBI Taxonomy" id="1954250"/>
    <lineage>
        <taxon>Eukaryota</taxon>
        <taxon>Fungi</taxon>
        <taxon>Dikarya</taxon>
        <taxon>Ascomycota</taxon>
        <taxon>Pezizomycotina</taxon>
        <taxon>Sordariomycetes</taxon>
        <taxon>Sordariomycetidae</taxon>
        <taxon>Sordariales</taxon>
        <taxon>Lasiosphaeriaceae</taxon>
        <taxon>Lasiosphaeria</taxon>
    </lineage>
</organism>
<keyword evidence="2" id="KW-1185">Reference proteome</keyword>
<evidence type="ECO:0000313" key="1">
    <source>
        <dbReference type="EMBL" id="KAK0717848.1"/>
    </source>
</evidence>
<evidence type="ECO:0000313" key="2">
    <source>
        <dbReference type="Proteomes" id="UP001172101"/>
    </source>
</evidence>
<name>A0AA40AL45_9PEZI</name>
<dbReference type="AlphaFoldDB" id="A0AA40AL45"/>
<proteinExistence type="predicted"/>
<protein>
    <submittedName>
        <fullName evidence="1">Uncharacterized protein</fullName>
    </submittedName>
</protein>
<dbReference type="Proteomes" id="UP001172101">
    <property type="component" value="Unassembled WGS sequence"/>
</dbReference>
<accession>A0AA40AL45</accession>
<dbReference type="EMBL" id="JAUIRO010000004">
    <property type="protein sequence ID" value="KAK0717848.1"/>
    <property type="molecule type" value="Genomic_DNA"/>
</dbReference>
<dbReference type="GeneID" id="85328713"/>
<reference evidence="1" key="1">
    <citation type="submission" date="2023-06" db="EMBL/GenBank/DDBJ databases">
        <title>Genome-scale phylogeny and comparative genomics of the fungal order Sordariales.</title>
        <authorList>
            <consortium name="Lawrence Berkeley National Laboratory"/>
            <person name="Hensen N."/>
            <person name="Bonometti L."/>
            <person name="Westerberg I."/>
            <person name="Brannstrom I.O."/>
            <person name="Guillou S."/>
            <person name="Cros-Aarteil S."/>
            <person name="Calhoun S."/>
            <person name="Haridas S."/>
            <person name="Kuo A."/>
            <person name="Mondo S."/>
            <person name="Pangilinan J."/>
            <person name="Riley R."/>
            <person name="LaButti K."/>
            <person name="Andreopoulos B."/>
            <person name="Lipzen A."/>
            <person name="Chen C."/>
            <person name="Yanf M."/>
            <person name="Daum C."/>
            <person name="Ng V."/>
            <person name="Clum A."/>
            <person name="Steindorff A."/>
            <person name="Ohm R."/>
            <person name="Martin F."/>
            <person name="Silar P."/>
            <person name="Natvig D."/>
            <person name="Lalanne C."/>
            <person name="Gautier V."/>
            <person name="Ament-velasquez S.L."/>
            <person name="Kruys A."/>
            <person name="Hutchinson M.I."/>
            <person name="Powell A.J."/>
            <person name="Barry K."/>
            <person name="Miller A.N."/>
            <person name="Grigoriev I.V."/>
            <person name="Debuchy R."/>
            <person name="Gladieux P."/>
            <person name="Thoren M.H."/>
            <person name="Johannesson H."/>
        </authorList>
    </citation>
    <scope>NUCLEOTIDE SEQUENCE</scope>
    <source>
        <strain evidence="1">SMH2392-1A</strain>
    </source>
</reference>
<dbReference type="RefSeq" id="XP_060296641.1">
    <property type="nucleotide sequence ID" value="XM_060445443.1"/>
</dbReference>